<protein>
    <recommendedName>
        <fullName evidence="15">Flap endonuclease 1</fullName>
        <shortName evidence="15">FEN-1</shortName>
        <ecNumber evidence="15">3.1.-.-</ecNumber>
    </recommendedName>
    <alternativeName>
        <fullName evidence="15">Flap structure-specific endonuclease 1</fullName>
    </alternativeName>
</protein>
<evidence type="ECO:0000256" key="14">
    <source>
        <dbReference type="ARBA" id="ARBA00034726"/>
    </source>
</evidence>
<dbReference type="HAMAP" id="MF_00614">
    <property type="entry name" value="Fen"/>
    <property type="match status" value="1"/>
</dbReference>
<dbReference type="EMBL" id="JACMRX010000001">
    <property type="protein sequence ID" value="KAF7996245.1"/>
    <property type="molecule type" value="Genomic_DNA"/>
</dbReference>
<dbReference type="GO" id="GO:0005730">
    <property type="term" value="C:nucleolus"/>
    <property type="evidence" value="ECO:0007669"/>
    <property type="project" value="UniProtKB-SubCell"/>
</dbReference>
<evidence type="ECO:0000256" key="5">
    <source>
        <dbReference type="ARBA" id="ARBA00022723"/>
    </source>
</evidence>
<evidence type="ECO:0000256" key="7">
    <source>
        <dbReference type="ARBA" id="ARBA00022763"/>
    </source>
</evidence>
<dbReference type="GO" id="GO:0000287">
    <property type="term" value="F:magnesium ion binding"/>
    <property type="evidence" value="ECO:0007669"/>
    <property type="project" value="UniProtKB-UniRule"/>
</dbReference>
<evidence type="ECO:0000256" key="12">
    <source>
        <dbReference type="ARBA" id="ARBA00023204"/>
    </source>
</evidence>
<comment type="similarity">
    <text evidence="14 15">Belongs to the XPG/RAD2 endonuclease family. FEN1 subfamily.</text>
</comment>
<dbReference type="OrthoDB" id="1937206at2759"/>
<dbReference type="SMART" id="SM00484">
    <property type="entry name" value="XPGI"/>
    <property type="match status" value="1"/>
</dbReference>
<dbReference type="SUPFAM" id="SSF88723">
    <property type="entry name" value="PIN domain-like"/>
    <property type="match status" value="1"/>
</dbReference>
<gene>
    <name evidence="15" type="primary">Fen1</name>
    <name evidence="20" type="ORF">HCN44_001877</name>
</gene>
<evidence type="ECO:0000313" key="20">
    <source>
        <dbReference type="EMBL" id="KAF7996245.1"/>
    </source>
</evidence>
<dbReference type="Pfam" id="PF00752">
    <property type="entry name" value="XPG_N"/>
    <property type="match status" value="1"/>
</dbReference>
<organism evidence="20 21">
    <name type="scientific">Aphidius gifuensis</name>
    <name type="common">Parasitoid wasp</name>
    <dbReference type="NCBI Taxonomy" id="684658"/>
    <lineage>
        <taxon>Eukaryota</taxon>
        <taxon>Metazoa</taxon>
        <taxon>Ecdysozoa</taxon>
        <taxon>Arthropoda</taxon>
        <taxon>Hexapoda</taxon>
        <taxon>Insecta</taxon>
        <taxon>Pterygota</taxon>
        <taxon>Neoptera</taxon>
        <taxon>Endopterygota</taxon>
        <taxon>Hymenoptera</taxon>
        <taxon>Apocrita</taxon>
        <taxon>Ichneumonoidea</taxon>
        <taxon>Braconidae</taxon>
        <taxon>Aphidiinae</taxon>
        <taxon>Aphidius</taxon>
    </lineage>
</organism>
<dbReference type="FunFam" id="3.40.50.1010:FF:000003">
    <property type="entry name" value="Flap endonuclease 1"/>
    <property type="match status" value="1"/>
</dbReference>
<keyword evidence="8 15" id="KW-0378">Hydrolase</keyword>
<dbReference type="GO" id="GO:0004523">
    <property type="term" value="F:RNA-DNA hybrid ribonuclease activity"/>
    <property type="evidence" value="ECO:0007669"/>
    <property type="project" value="TreeGrafter"/>
</dbReference>
<evidence type="ECO:0000256" key="3">
    <source>
        <dbReference type="ARBA" id="ARBA00022705"/>
    </source>
</evidence>
<dbReference type="InterPro" id="IPR006085">
    <property type="entry name" value="XPG_DNA_repair_N"/>
</dbReference>
<keyword evidence="2 15" id="KW-0597">Phosphoprotein</keyword>
<dbReference type="PROSITE" id="PS00841">
    <property type="entry name" value="XPG_1"/>
    <property type="match status" value="1"/>
</dbReference>
<dbReference type="Gene3D" id="3.40.50.1010">
    <property type="entry name" value="5'-nuclease"/>
    <property type="match status" value="1"/>
</dbReference>
<dbReference type="PROSITE" id="PS00842">
    <property type="entry name" value="XPG_2"/>
    <property type="match status" value="1"/>
</dbReference>
<comment type="cofactor">
    <cofactor evidence="15">
        <name>Mg(2+)</name>
        <dbReference type="ChEBI" id="CHEBI:18420"/>
    </cofactor>
    <text evidence="15">Binds 2 magnesium ions per subunit. They probably participate in the reaction catalyzed by the enzyme. May bind an additional third magnesium ion after substrate binding.</text>
</comment>
<evidence type="ECO:0000259" key="17">
    <source>
        <dbReference type="SMART" id="SM00475"/>
    </source>
</evidence>
<keyword evidence="6 15" id="KW-0255">Endonuclease</keyword>
<dbReference type="InterPro" id="IPR002421">
    <property type="entry name" value="5-3_exonuclease"/>
</dbReference>
<dbReference type="InterPro" id="IPR019974">
    <property type="entry name" value="XPG_CS"/>
</dbReference>
<evidence type="ECO:0000256" key="2">
    <source>
        <dbReference type="ARBA" id="ARBA00022553"/>
    </source>
</evidence>
<dbReference type="PANTHER" id="PTHR11081">
    <property type="entry name" value="FLAP ENDONUCLEASE FAMILY MEMBER"/>
    <property type="match status" value="1"/>
</dbReference>
<keyword evidence="5 15" id="KW-0479">Metal-binding</keyword>
<reference evidence="20 21" key="1">
    <citation type="submission" date="2020-08" db="EMBL/GenBank/DDBJ databases">
        <title>Aphidius gifuensis genome sequencing and assembly.</title>
        <authorList>
            <person name="Du Z."/>
        </authorList>
    </citation>
    <scope>NUCLEOTIDE SEQUENCE [LARGE SCALE GENOMIC DNA]</scope>
    <source>
        <strain evidence="20">YNYX2018</strain>
        <tissue evidence="20">Adults</tissue>
    </source>
</reference>
<dbReference type="SMART" id="SM00475">
    <property type="entry name" value="53EXOc"/>
    <property type="match status" value="1"/>
</dbReference>
<dbReference type="InterPro" id="IPR023426">
    <property type="entry name" value="Flap_endonuc"/>
</dbReference>
<dbReference type="InterPro" id="IPR008918">
    <property type="entry name" value="HhH2"/>
</dbReference>
<dbReference type="SUPFAM" id="SSF47807">
    <property type="entry name" value="5' to 3' exonuclease, C-terminal subdomain"/>
    <property type="match status" value="1"/>
</dbReference>
<comment type="subcellular location">
    <subcellularLocation>
        <location evidence="1 15">Mitochondrion</location>
    </subcellularLocation>
    <subcellularLocation>
        <location evidence="15">Nucleus</location>
        <location evidence="15">Nucleolus</location>
    </subcellularLocation>
    <subcellularLocation>
        <location evidence="15">Nucleus</location>
        <location evidence="15">Nucleoplasm</location>
    </subcellularLocation>
    <text evidence="15">Resides mostly in the nucleoli and relocalizes to the nucleoplasm upon DNA damage.</text>
</comment>
<dbReference type="InterPro" id="IPR006084">
    <property type="entry name" value="XPG/Rad2"/>
</dbReference>
<feature type="region of interest" description="Disordered" evidence="16">
    <location>
        <begin position="349"/>
        <end position="380"/>
    </location>
</feature>
<evidence type="ECO:0000313" key="21">
    <source>
        <dbReference type="Proteomes" id="UP000639338"/>
    </source>
</evidence>
<feature type="domain" description="5'-3' exonuclease" evidence="17">
    <location>
        <begin position="29"/>
        <end position="299"/>
    </location>
</feature>
<evidence type="ECO:0000256" key="16">
    <source>
        <dbReference type="SAM" id="MobiDB-lite"/>
    </source>
</evidence>
<evidence type="ECO:0000256" key="4">
    <source>
        <dbReference type="ARBA" id="ARBA00022722"/>
    </source>
</evidence>
<accession>A0A835CX77</accession>
<dbReference type="AlphaFoldDB" id="A0A835CX77"/>
<dbReference type="SMART" id="SM00485">
    <property type="entry name" value="XPGN"/>
    <property type="match status" value="1"/>
</dbReference>
<dbReference type="Gene3D" id="1.10.150.20">
    <property type="entry name" value="5' to 3' exonuclease, C-terminal subdomain"/>
    <property type="match status" value="1"/>
</dbReference>
<dbReference type="InterPro" id="IPR006086">
    <property type="entry name" value="XPG-I_dom"/>
</dbReference>
<dbReference type="GO" id="GO:0006284">
    <property type="term" value="P:base-excision repair"/>
    <property type="evidence" value="ECO:0007669"/>
    <property type="project" value="UniProtKB-UniRule"/>
</dbReference>
<dbReference type="InterPro" id="IPR029060">
    <property type="entry name" value="PIN-like_dom_sf"/>
</dbReference>
<sequence>MGILGLSKIIADLAPNAIKESELKNYFGRKIAIDASMCLYQFLIAVRSEGAQLTSTDGETTSHLMGTFYRTIRLVDNGVKPVYVFDGKPPNLKGGELAKRAERRDEAQKALAAAEEAGNAEDIDKFNRRLVKVTPEHVKEAKQLLKLMGIPYVEAPCEAEAQCAALVKGGKVYAAATEDMDALTFGSTVLLRRLTMSEARKLPVQEFHLDKVLADMELTKEEFIDFCILLGCDYTGSIKGIGPKRAIELIKTHKSLEKILENIDQKKYPAPEDWNYKEARALFIEPDVADPKDIDLKWTEPDEEGLVKFLCGDKNFNEDRIRNGAKKLAKARTTSTQGRLDGFFKVLSTTPSTKRKAEEKKGPAKRGRGAGSGKFRGKAK</sequence>
<comment type="caution">
    <text evidence="20">The sequence shown here is derived from an EMBL/GenBank/DDBJ whole genome shotgun (WGS) entry which is preliminary data.</text>
</comment>
<evidence type="ECO:0000256" key="1">
    <source>
        <dbReference type="ARBA" id="ARBA00004173"/>
    </source>
</evidence>
<dbReference type="GO" id="GO:0017108">
    <property type="term" value="F:5'-flap endonuclease activity"/>
    <property type="evidence" value="ECO:0007669"/>
    <property type="project" value="UniProtKB-UniRule"/>
</dbReference>
<dbReference type="GO" id="GO:0043137">
    <property type="term" value="P:DNA replication, removal of RNA primer"/>
    <property type="evidence" value="ECO:0007669"/>
    <property type="project" value="UniProtKB-UniRule"/>
</dbReference>
<feature type="domain" description="XPG-I" evidence="18">
    <location>
        <begin position="146"/>
        <end position="218"/>
    </location>
</feature>
<dbReference type="GO" id="GO:0008409">
    <property type="term" value="F:5'-3' exonuclease activity"/>
    <property type="evidence" value="ECO:0007669"/>
    <property type="project" value="UniProtKB-UniRule"/>
</dbReference>
<keyword evidence="21" id="KW-1185">Reference proteome</keyword>
<evidence type="ECO:0000256" key="11">
    <source>
        <dbReference type="ARBA" id="ARBA00023128"/>
    </source>
</evidence>
<proteinExistence type="inferred from homology"/>
<evidence type="ECO:0000256" key="6">
    <source>
        <dbReference type="ARBA" id="ARBA00022759"/>
    </source>
</evidence>
<evidence type="ECO:0000256" key="8">
    <source>
        <dbReference type="ARBA" id="ARBA00022801"/>
    </source>
</evidence>
<dbReference type="GO" id="GO:0030145">
    <property type="term" value="F:manganese ion binding"/>
    <property type="evidence" value="ECO:0007669"/>
    <property type="project" value="TreeGrafter"/>
</dbReference>
<evidence type="ECO:0000256" key="13">
    <source>
        <dbReference type="ARBA" id="ARBA00023242"/>
    </source>
</evidence>
<dbReference type="EC" id="3.1.-.-" evidence="15"/>
<keyword evidence="10 15" id="KW-0460">Magnesium</keyword>
<keyword evidence="9 15" id="KW-0269">Exonuclease</keyword>
<evidence type="ECO:0000259" key="19">
    <source>
        <dbReference type="SMART" id="SM00485"/>
    </source>
</evidence>
<dbReference type="PANTHER" id="PTHR11081:SF9">
    <property type="entry name" value="FLAP ENDONUCLEASE 1"/>
    <property type="match status" value="1"/>
</dbReference>
<dbReference type="InterPro" id="IPR036279">
    <property type="entry name" value="5-3_exonuclease_C_sf"/>
</dbReference>
<dbReference type="PRINTS" id="PR00853">
    <property type="entry name" value="XPGRADSUPER"/>
</dbReference>
<keyword evidence="13 15" id="KW-0539">Nucleus</keyword>
<dbReference type="GO" id="GO:0005739">
    <property type="term" value="C:mitochondrion"/>
    <property type="evidence" value="ECO:0007669"/>
    <property type="project" value="UniProtKB-SubCell"/>
</dbReference>
<dbReference type="CDD" id="cd09867">
    <property type="entry name" value="PIN_FEN1"/>
    <property type="match status" value="1"/>
</dbReference>
<dbReference type="GO" id="GO:0005654">
    <property type="term" value="C:nucleoplasm"/>
    <property type="evidence" value="ECO:0007669"/>
    <property type="project" value="UniProtKB-SubCell"/>
</dbReference>
<dbReference type="FunFam" id="1.10.150.20:FF:000009">
    <property type="entry name" value="Flap endonuclease 1"/>
    <property type="match status" value="1"/>
</dbReference>
<keyword evidence="7 15" id="KW-0227">DNA damage</keyword>
<keyword evidence="11 15" id="KW-0496">Mitochondrion</keyword>
<name>A0A835CX77_APHGI</name>
<keyword evidence="3 15" id="KW-0235">DNA replication</keyword>
<dbReference type="Proteomes" id="UP000639338">
    <property type="component" value="Unassembled WGS sequence"/>
</dbReference>
<keyword evidence="12 15" id="KW-0234">DNA repair</keyword>
<comment type="function">
    <text evidence="15">Structure-specific nuclease with 5'-flap endonuclease and 5'-3' exonuclease activities involved in DNA replication and repair. During DNA replication, cleaves the 5'-overhanging flap structure that is generated by displacement synthesis when DNA polymerase encounters the 5'-end of a downstream Okazaki fragment. It enters the flap from the 5'-end and then tracks to cleave the flap base, leaving a nick for ligation. Also involved in the long patch base excision repair (LP-BER) pathway, by cleaving within the apurinic/apyrimidinic (AP) site-terminated flap. Acts as a genome stabilization factor that prevents flaps from equilibrating into structures that lead to duplications and deletions. Also possesses 5'-3' exonuclease activity on nicked or gapped double-stranded DNA, and exhibits RNase H activity. Also involved in replication and repair of rDNA and in repairing mitochondrial DNA.</text>
</comment>
<evidence type="ECO:0000256" key="9">
    <source>
        <dbReference type="ARBA" id="ARBA00022839"/>
    </source>
</evidence>
<dbReference type="GO" id="GO:0003677">
    <property type="term" value="F:DNA binding"/>
    <property type="evidence" value="ECO:0007669"/>
    <property type="project" value="UniProtKB-UniRule"/>
</dbReference>
<dbReference type="SMART" id="SM00279">
    <property type="entry name" value="HhH2"/>
    <property type="match status" value="1"/>
</dbReference>
<evidence type="ECO:0000256" key="15">
    <source>
        <dbReference type="HAMAP-Rule" id="MF_03140"/>
    </source>
</evidence>
<keyword evidence="4 15" id="KW-0540">Nuclease</keyword>
<evidence type="ECO:0000256" key="10">
    <source>
        <dbReference type="ARBA" id="ARBA00022842"/>
    </source>
</evidence>
<feature type="domain" description="XPG N-terminal" evidence="19">
    <location>
        <begin position="1"/>
        <end position="107"/>
    </location>
</feature>
<dbReference type="Pfam" id="PF00867">
    <property type="entry name" value="XPG_I"/>
    <property type="match status" value="1"/>
</dbReference>
<evidence type="ECO:0000259" key="18">
    <source>
        <dbReference type="SMART" id="SM00484"/>
    </source>
</evidence>